<comment type="caution">
    <text evidence="3">The sequence shown here is derived from an EMBL/GenBank/DDBJ whole genome shotgun (WGS) entry which is preliminary data.</text>
</comment>
<keyword evidence="1" id="KW-1133">Transmembrane helix</keyword>
<gene>
    <name evidence="3" type="primary">DNAH8_3</name>
    <name evidence="3" type="ORF">ILYODFUR_032104</name>
</gene>
<evidence type="ECO:0000259" key="2">
    <source>
        <dbReference type="Pfam" id="PF18199"/>
    </source>
</evidence>
<dbReference type="Pfam" id="PF18199">
    <property type="entry name" value="Dynein_C"/>
    <property type="match status" value="1"/>
</dbReference>
<dbReference type="EMBL" id="JAHRIQ010109399">
    <property type="protein sequence ID" value="MEQ2257194.1"/>
    <property type="molecule type" value="Genomic_DNA"/>
</dbReference>
<keyword evidence="1" id="KW-0472">Membrane</keyword>
<keyword evidence="1" id="KW-0812">Transmembrane</keyword>
<dbReference type="InterPro" id="IPR026983">
    <property type="entry name" value="DHC"/>
</dbReference>
<evidence type="ECO:0000313" key="4">
    <source>
        <dbReference type="Proteomes" id="UP001482620"/>
    </source>
</evidence>
<feature type="domain" description="Dynein heavy chain C-terminal" evidence="2">
    <location>
        <begin position="83"/>
        <end position="218"/>
    </location>
</feature>
<dbReference type="InterPro" id="IPR043160">
    <property type="entry name" value="Dynein_C_barrel"/>
</dbReference>
<dbReference type="InterPro" id="IPR041228">
    <property type="entry name" value="Dynein_C"/>
</dbReference>
<reference evidence="3 4" key="1">
    <citation type="submission" date="2021-06" db="EMBL/GenBank/DDBJ databases">
        <authorList>
            <person name="Palmer J.M."/>
        </authorList>
    </citation>
    <scope>NUCLEOTIDE SEQUENCE [LARGE SCALE GENOMIC DNA]</scope>
    <source>
        <strain evidence="4">if_2019</strain>
        <tissue evidence="3">Muscle</tissue>
    </source>
</reference>
<evidence type="ECO:0000256" key="1">
    <source>
        <dbReference type="SAM" id="Phobius"/>
    </source>
</evidence>
<protein>
    <submittedName>
        <fullName evidence="3">Dynein heavy chain 8, axonemal</fullName>
    </submittedName>
</protein>
<sequence>MIVWSCVSLVPPLFSYVFKPVCFLCSPLVPCVSLCVFVCMFTTLSVRAMSIKDSSNLQTSSIWSPSLHIGPSKNPHYNKHPLMPAGFLTAMRQEVTRANKGWALDTVTINNKVLTESNERIKAPPTEGVYVYGLHLDGAGWNIKNIHLIEARPKVLFTCMPVIHMFAVRSTAPIDPKLYVCPIYRKSKRTDLNYITAVVLPTALSPDHWIMRGVALLCDTT</sequence>
<accession>A0ABV0VIW0</accession>
<feature type="transmembrane region" description="Helical" evidence="1">
    <location>
        <begin position="17"/>
        <end position="44"/>
    </location>
</feature>
<name>A0ABV0VIW0_9TELE</name>
<dbReference type="PANTHER" id="PTHR46961:SF18">
    <property type="entry name" value="DYNEIN AXONEMAL HEAVY CHAIN 5"/>
    <property type="match status" value="1"/>
</dbReference>
<dbReference type="Gene3D" id="3.10.490.20">
    <property type="match status" value="1"/>
</dbReference>
<keyword evidence="4" id="KW-1185">Reference proteome</keyword>
<evidence type="ECO:0000313" key="3">
    <source>
        <dbReference type="EMBL" id="MEQ2257194.1"/>
    </source>
</evidence>
<proteinExistence type="predicted"/>
<dbReference type="PANTHER" id="PTHR46961">
    <property type="entry name" value="DYNEIN HEAVY CHAIN 1, AXONEMAL-LIKE PROTEIN"/>
    <property type="match status" value="1"/>
</dbReference>
<dbReference type="Proteomes" id="UP001482620">
    <property type="component" value="Unassembled WGS sequence"/>
</dbReference>
<organism evidence="3 4">
    <name type="scientific">Ilyodon furcidens</name>
    <name type="common">goldbreast splitfin</name>
    <dbReference type="NCBI Taxonomy" id="33524"/>
    <lineage>
        <taxon>Eukaryota</taxon>
        <taxon>Metazoa</taxon>
        <taxon>Chordata</taxon>
        <taxon>Craniata</taxon>
        <taxon>Vertebrata</taxon>
        <taxon>Euteleostomi</taxon>
        <taxon>Actinopterygii</taxon>
        <taxon>Neopterygii</taxon>
        <taxon>Teleostei</taxon>
        <taxon>Neoteleostei</taxon>
        <taxon>Acanthomorphata</taxon>
        <taxon>Ovalentaria</taxon>
        <taxon>Atherinomorphae</taxon>
        <taxon>Cyprinodontiformes</taxon>
        <taxon>Goodeidae</taxon>
        <taxon>Ilyodon</taxon>
    </lineage>
</organism>